<evidence type="ECO:0000313" key="2">
    <source>
        <dbReference type="Proteomes" id="UP000814243"/>
    </source>
</evidence>
<dbReference type="EMBL" id="JACEFF010000888">
    <property type="protein sequence ID" value="KAH9628907.1"/>
    <property type="molecule type" value="Genomic_DNA"/>
</dbReference>
<proteinExistence type="predicted"/>
<organism evidence="1 2">
    <name type="scientific">Spodoptera exigua</name>
    <name type="common">Beet armyworm</name>
    <name type="synonym">Noctua fulgens</name>
    <dbReference type="NCBI Taxonomy" id="7107"/>
    <lineage>
        <taxon>Eukaryota</taxon>
        <taxon>Metazoa</taxon>
        <taxon>Ecdysozoa</taxon>
        <taxon>Arthropoda</taxon>
        <taxon>Hexapoda</taxon>
        <taxon>Insecta</taxon>
        <taxon>Pterygota</taxon>
        <taxon>Neoptera</taxon>
        <taxon>Endopterygota</taxon>
        <taxon>Lepidoptera</taxon>
        <taxon>Glossata</taxon>
        <taxon>Ditrysia</taxon>
        <taxon>Noctuoidea</taxon>
        <taxon>Noctuidae</taxon>
        <taxon>Amphipyrinae</taxon>
        <taxon>Spodoptera</taxon>
    </lineage>
</organism>
<accession>A0A922S8Y5</accession>
<gene>
    <name evidence="1" type="ORF">HF086_006276</name>
</gene>
<comment type="caution">
    <text evidence="1">The sequence shown here is derived from an EMBL/GenBank/DDBJ whole genome shotgun (WGS) entry which is preliminary data.</text>
</comment>
<sequence length="207" mass="21800">MDFYKLLRVPTAPDSKASDNNEYNYENTKRIININKPFTIGRCDQLITCSFLFGSPQSTAHVKSNIPATTLSRVIIAITIPRVNSIASSNFDIVTATNDSTGSNGGAGGEPPSAAASPDAAALVVLQPPAPPYPPYAHYDGTTTLASEYAYAAPYSQYSPYGGPYSHSAATGLLSKCTQWGYASTFVTIPVFVPKGSDKGHGGVPKG</sequence>
<dbReference type="AlphaFoldDB" id="A0A922S8Y5"/>
<name>A0A922S8Y5_SPOEX</name>
<reference evidence="1" key="1">
    <citation type="journal article" date="2021" name="G3 (Bethesda)">
        <title>Genome and transcriptome analysis of the beet armyworm Spodoptera exigua reveals targets for pest control. .</title>
        <authorList>
            <person name="Simon S."/>
            <person name="Breeschoten T."/>
            <person name="Jansen H.J."/>
            <person name="Dirks R.P."/>
            <person name="Schranz M.E."/>
            <person name="Ros V.I.D."/>
        </authorList>
    </citation>
    <scope>NUCLEOTIDE SEQUENCE</scope>
    <source>
        <strain evidence="1">TB_SE_WUR_2020</strain>
    </source>
</reference>
<evidence type="ECO:0000313" key="1">
    <source>
        <dbReference type="EMBL" id="KAH9628907.1"/>
    </source>
</evidence>
<dbReference type="Proteomes" id="UP000814243">
    <property type="component" value="Unassembled WGS sequence"/>
</dbReference>
<protein>
    <submittedName>
        <fullName evidence="1">Uncharacterized protein</fullName>
    </submittedName>
</protein>